<feature type="compositionally biased region" description="Low complexity" evidence="1">
    <location>
        <begin position="769"/>
        <end position="809"/>
    </location>
</feature>
<organism evidence="3 4">
    <name type="scientific">Trichosporon asahii var. asahii (strain ATCC 90039 / CBS 2479 / JCM 2466 / KCTC 7840 / NBRC 103889/ NCYC 2677 / UAMH 7654)</name>
    <name type="common">Yeast</name>
    <dbReference type="NCBI Taxonomy" id="1186058"/>
    <lineage>
        <taxon>Eukaryota</taxon>
        <taxon>Fungi</taxon>
        <taxon>Dikarya</taxon>
        <taxon>Basidiomycota</taxon>
        <taxon>Agaricomycotina</taxon>
        <taxon>Tremellomycetes</taxon>
        <taxon>Trichosporonales</taxon>
        <taxon>Trichosporonaceae</taxon>
        <taxon>Trichosporon</taxon>
    </lineage>
</organism>
<comment type="caution">
    <text evidence="3">The sequence shown here is derived from an EMBL/GenBank/DDBJ whole genome shotgun (WGS) entry which is preliminary data.</text>
</comment>
<dbReference type="RefSeq" id="XP_014177088.1">
    <property type="nucleotide sequence ID" value="XM_014321613.1"/>
</dbReference>
<keyword evidence="2" id="KW-0472">Membrane</keyword>
<gene>
    <name evidence="3" type="ORF">A1Q1_06499</name>
</gene>
<evidence type="ECO:0000256" key="2">
    <source>
        <dbReference type="SAM" id="Phobius"/>
    </source>
</evidence>
<feature type="compositionally biased region" description="Polar residues" evidence="1">
    <location>
        <begin position="429"/>
        <end position="438"/>
    </location>
</feature>
<dbReference type="VEuPathDB" id="FungiDB:A1Q1_06499"/>
<feature type="transmembrane region" description="Helical" evidence="2">
    <location>
        <begin position="293"/>
        <end position="317"/>
    </location>
</feature>
<evidence type="ECO:0000313" key="4">
    <source>
        <dbReference type="Proteomes" id="UP000002748"/>
    </source>
</evidence>
<accession>J5SDC4</accession>
<dbReference type="EMBL" id="ALBS01000334">
    <property type="protein sequence ID" value="EJT45091.1"/>
    <property type="molecule type" value="Genomic_DNA"/>
</dbReference>
<feature type="compositionally biased region" description="Basic and acidic residues" evidence="1">
    <location>
        <begin position="700"/>
        <end position="711"/>
    </location>
</feature>
<name>J5SDC4_TRIAS</name>
<feature type="compositionally biased region" description="Polar residues" evidence="1">
    <location>
        <begin position="502"/>
        <end position="516"/>
    </location>
</feature>
<feature type="transmembrane region" description="Helical" evidence="2">
    <location>
        <begin position="125"/>
        <end position="144"/>
    </location>
</feature>
<dbReference type="HOGENOM" id="CLU_321373_0_0_1"/>
<feature type="compositionally biased region" description="Pro residues" evidence="1">
    <location>
        <begin position="542"/>
        <end position="560"/>
    </location>
</feature>
<feature type="compositionally biased region" description="Pro residues" evidence="1">
    <location>
        <begin position="609"/>
        <end position="618"/>
    </location>
</feature>
<dbReference type="Proteomes" id="UP000002748">
    <property type="component" value="Unassembled WGS sequence"/>
</dbReference>
<reference evidence="3 4" key="1">
    <citation type="journal article" date="2012" name="Eukaryot. Cell">
        <title>Draft genome sequence of CBS 2479, the standard type strain of Trichosporon asahii.</title>
        <authorList>
            <person name="Yang R.Y."/>
            <person name="Li H.T."/>
            <person name="Zhu H."/>
            <person name="Zhou G.P."/>
            <person name="Wang M."/>
            <person name="Wang L."/>
        </authorList>
    </citation>
    <scope>NUCLEOTIDE SEQUENCE [LARGE SCALE GENOMIC DNA]</scope>
    <source>
        <strain evidence="4">ATCC 90039 / CBS 2479 / JCM 2466 / KCTC 7840 / NCYC 2677 / UAMH 7654</strain>
    </source>
</reference>
<feature type="compositionally biased region" description="Pro residues" evidence="1">
    <location>
        <begin position="810"/>
        <end position="830"/>
    </location>
</feature>
<feature type="compositionally biased region" description="Pro residues" evidence="1">
    <location>
        <begin position="628"/>
        <end position="639"/>
    </location>
</feature>
<dbReference type="GeneID" id="25990011"/>
<feature type="region of interest" description="Disordered" evidence="1">
    <location>
        <begin position="234"/>
        <end position="289"/>
    </location>
</feature>
<sequence>MLRYLYQRGAVSAKTSPTGLTPLGTPDGRMQLKTHAEAAYNNGAFMARTYKASSPRSTASTTSTTKLADRHYPPIQISTMSSSLPPLESGKVQLPDGLQLHVTSYTDMDMNDDDPQHIRDDHVDIIIGIVVAFVVVLIAIIAFFCSVRPFPDCTARVAIGVRTSHHFPKFVALPHHAVHAQSLLSQHLFARSLPFFRSLLSSLAFLPATCAHLSVRSKAAMGVRRIRRAQLGGAGETSSFADSRRSRTTTTHNSASGSLPAFASTSVSDPVSSGPTLHIRHHDDKDESRTTKIVAGTAAGAGMLLLGGLVLIWYMVWKQRRRRNRERARQQARCKADSSDPLTVEQPVIITPFPMSEPANSPPRSPPTSMRTHLSDPGPGAHHAKPFAYLQTDRTGKLGYPSSPAATRPQPKRASTELVTRDELKQAQRHSTIDSTPYNGRRRSHLPPPVMPSILGSPTSSTHTESPHLTPIENVRLPPWPPSERRSLEQVARASLQMDRASISSTPLQTPRSSTGPLPPCSQAGTPQVGTPIHTPRSSTGPLPPQLSPRAPHQPLPAVPRPQRTLPQQPVHASPLLIPRQNPDVSTRPFSYPPSVASYTPPSSRGPSPLAPRGPSPHYPSRGTSPSFAPPGGGPPPPRQLSLPAPLGVLPPSAYPNKRYSVDQLPARGTQSTTVQSLPFGARPARTPSPGRLSDRHKRGSEEILVRRASEQDLLAAARMGRSTPSPSGLRLVTARTPSPGGSSISSSSWPLPTPLNDPANTPPVRGRPLPGTPTSAPATPTGTPTATPGTPTLIPATTGQSTGSISRPLPVPPPLSSPTQPKSPLPQIPDPVVQEQRVVKDKSPVSPTSMPSDQPPPYSYSPGEALPEKTRGPNVLSRTASGSRQACVYKPSARPGQQYAL</sequence>
<feature type="compositionally biased region" description="Low complexity" evidence="1">
    <location>
        <begin position="457"/>
        <end position="471"/>
    </location>
</feature>
<feature type="region of interest" description="Disordered" evidence="1">
    <location>
        <begin position="352"/>
        <end position="902"/>
    </location>
</feature>
<evidence type="ECO:0000313" key="3">
    <source>
        <dbReference type="EMBL" id="EJT45091.1"/>
    </source>
</evidence>
<dbReference type="KEGG" id="tasa:A1Q1_06499"/>
<keyword evidence="2" id="KW-1133">Transmembrane helix</keyword>
<dbReference type="AlphaFoldDB" id="J5SDC4"/>
<feature type="compositionally biased region" description="Low complexity" evidence="1">
    <location>
        <begin position="737"/>
        <end position="751"/>
    </location>
</feature>
<feature type="compositionally biased region" description="Polar residues" evidence="1">
    <location>
        <begin position="597"/>
        <end position="606"/>
    </location>
</feature>
<proteinExistence type="predicted"/>
<keyword evidence="2" id="KW-0812">Transmembrane</keyword>
<feature type="transmembrane region" description="Helical" evidence="2">
    <location>
        <begin position="195"/>
        <end position="215"/>
    </location>
</feature>
<protein>
    <submittedName>
        <fullName evidence="3">Uncharacterized protein</fullName>
    </submittedName>
</protein>
<evidence type="ECO:0000256" key="1">
    <source>
        <dbReference type="SAM" id="MobiDB-lite"/>
    </source>
</evidence>
<feature type="compositionally biased region" description="Polar residues" evidence="1">
    <location>
        <begin position="263"/>
        <end position="275"/>
    </location>
</feature>